<dbReference type="FunFam" id="1.10.10.10:FF:000322">
    <property type="entry name" value="Probable disease resistance protein At1g63360"/>
    <property type="match status" value="1"/>
</dbReference>
<feature type="domain" description="Disease resistance protein winged helix" evidence="9">
    <location>
        <begin position="407"/>
        <end position="478"/>
    </location>
</feature>
<dbReference type="Pfam" id="PF18052">
    <property type="entry name" value="Rx_N"/>
    <property type="match status" value="1"/>
</dbReference>
<evidence type="ECO:0000259" key="9">
    <source>
        <dbReference type="Pfam" id="PF23559"/>
    </source>
</evidence>
<keyword evidence="6" id="KW-0175">Coiled coil</keyword>
<evidence type="ECO:0000256" key="1">
    <source>
        <dbReference type="ARBA" id="ARBA00008894"/>
    </source>
</evidence>
<evidence type="ECO:0000256" key="3">
    <source>
        <dbReference type="ARBA" id="ARBA00022737"/>
    </source>
</evidence>
<dbReference type="Gene3D" id="3.40.50.300">
    <property type="entry name" value="P-loop containing nucleotide triphosphate hydrolases"/>
    <property type="match status" value="1"/>
</dbReference>
<evidence type="ECO:0000259" key="7">
    <source>
        <dbReference type="Pfam" id="PF00931"/>
    </source>
</evidence>
<reference evidence="11" key="1">
    <citation type="submission" date="2015-06" db="UniProtKB">
        <authorList>
            <consortium name="EnsemblPlants"/>
        </authorList>
    </citation>
    <scope>IDENTIFICATION</scope>
</reference>
<dbReference type="SUPFAM" id="SSF52540">
    <property type="entry name" value="P-loop containing nucleoside triphosphate hydrolases"/>
    <property type="match status" value="1"/>
</dbReference>
<dbReference type="Gene3D" id="3.80.10.10">
    <property type="entry name" value="Ribonuclease Inhibitor"/>
    <property type="match status" value="1"/>
</dbReference>
<dbReference type="GO" id="GO:0043531">
    <property type="term" value="F:ADP binding"/>
    <property type="evidence" value="ECO:0007669"/>
    <property type="project" value="InterPro"/>
</dbReference>
<dbReference type="CDD" id="cd14798">
    <property type="entry name" value="RX-CC_like"/>
    <property type="match status" value="1"/>
</dbReference>
<dbReference type="EnsemblPlants" id="EMT23027">
    <property type="protein sequence ID" value="EMT23027"/>
    <property type="gene ID" value="F775_10485"/>
</dbReference>
<dbReference type="InterPro" id="IPR032675">
    <property type="entry name" value="LRR_dom_sf"/>
</dbReference>
<dbReference type="PANTHER" id="PTHR19338">
    <property type="entry name" value="TRANSLOCASE OF INNER MITOCHONDRIAL MEMBRANE 13 HOMOLOG"/>
    <property type="match status" value="1"/>
</dbReference>
<dbReference type="InterPro" id="IPR036388">
    <property type="entry name" value="WH-like_DNA-bd_sf"/>
</dbReference>
<dbReference type="GO" id="GO:0042742">
    <property type="term" value="P:defense response to bacterium"/>
    <property type="evidence" value="ECO:0007669"/>
    <property type="project" value="UniProtKB-ARBA"/>
</dbReference>
<evidence type="ECO:0000256" key="2">
    <source>
        <dbReference type="ARBA" id="ARBA00022614"/>
    </source>
</evidence>
<dbReference type="InterPro" id="IPR038005">
    <property type="entry name" value="RX-like_CC"/>
</dbReference>
<comment type="similarity">
    <text evidence="1">Belongs to the disease resistance NB-LRR family.</text>
</comment>
<feature type="domain" description="NB-ARC" evidence="7">
    <location>
        <begin position="194"/>
        <end position="301"/>
    </location>
</feature>
<dbReference type="InterPro" id="IPR042197">
    <property type="entry name" value="Apaf_helical"/>
</dbReference>
<dbReference type="InterPro" id="IPR058922">
    <property type="entry name" value="WHD_DRP"/>
</dbReference>
<dbReference type="GO" id="GO:0002758">
    <property type="term" value="P:innate immune response-activating signaling pathway"/>
    <property type="evidence" value="ECO:0007669"/>
    <property type="project" value="UniProtKB-ARBA"/>
</dbReference>
<dbReference type="InterPro" id="IPR002182">
    <property type="entry name" value="NB-ARC"/>
</dbReference>
<dbReference type="Gene3D" id="1.10.10.10">
    <property type="entry name" value="Winged helix-like DNA-binding domain superfamily/Winged helix DNA-binding domain"/>
    <property type="match status" value="1"/>
</dbReference>
<dbReference type="SUPFAM" id="SSF52058">
    <property type="entry name" value="L domain-like"/>
    <property type="match status" value="1"/>
</dbReference>
<dbReference type="PANTHER" id="PTHR19338:SF71">
    <property type="entry name" value="AAA+ ATPASE DOMAIN-CONTAINING PROTEIN"/>
    <property type="match status" value="1"/>
</dbReference>
<keyword evidence="3" id="KW-0677">Repeat</keyword>
<sequence>MDHATGAMGSLILKLGELLKEEYNLQRSVKEGVQYLERELKSMQAALCKVGDVPRDQLDEQVKLWANEVRDLSYGMEDIIDKFMVRVEGPEPDDKQHKLKQLMKKMGDLFTKGKTRHCIGKEIKRIKAGIQEVADQRDRYRVHEINDVVANPTGATTVDPRLLALYKDRKELVGIDDSLSELTKMLSIEDGDVSKQLKILSVFGFGGLGKTTLAKAVYDMLKAQFDCSAFVPVGRNPSMKKLFNDILFGIDKQKHQDSILSSWDERQLIDELQVLLENKRYLIVIDDIWDKKTWELVKTALLQPLSPYLSKDLFHRRLIGGEIEQPNHLPAEAYDKILHKCGGVLLAIITIASLLVNKRVELWSKVYTSIGFWHEENEDVENTRKILLHSYYDLPYHLKTCLLYLSIYPEDHFIEKGSLIWKWVGEGFIHEEPGVGLFEIGERYFNELVKKSMIMPVESPHDGIITGCHVHDIMFDMICLLSKEENFVTVLGSNEKYTTSHCNARRLAIHRGFQPLASTSTFQARSLNAMCNANLLPSLSCFEVLRVLVLESPSNRHNPDSYEHNGKLVHLRYLKLANIHISELPEEIGELKFLLVLDLSAKGINKLPESIGLLSQLKCLNICRTNIEVPSWIGNLTSLEELCLNGVEKHSNFVTELGKLTELRKLRVSDVLYLDSVGTMNAWAESVAKLNKIEVIDIQFIFSVRTSGHETPWEWKVLPPQLRVLRMAYLEPELVARINPSLLPNMSHLELFVYSPELEVFGSFQELVALELFIGPSALHHDTMGGIGAFPKLRVFKTQSTIGSFVEGDMPVLEYLEFHTVAQSNDDDISFDFDFGSLENLPLLQHVSVLVSTPEADREKAEETVRHATDMLPNHVNLRFTIAEAALHIMLRCVLISITSIDVHGQLASYLMYIFFQRPQKPDNQLAMYLAYRDLHLSKVCVFGGGGFLFVYWLRGQSWYRVSNVPGLGLTNASGEEKGAPAHFIQFFSSLDAPDLFACCSKMNFCESKFWVDGAAVLAKGKFSLYAHLVVSTLYFREYVIQFKFQALTPSFYSLCS</sequence>
<dbReference type="GO" id="GO:0009626">
    <property type="term" value="P:plant-type hypersensitive response"/>
    <property type="evidence" value="ECO:0007669"/>
    <property type="project" value="UniProtKB-ARBA"/>
</dbReference>
<dbReference type="PRINTS" id="PR00364">
    <property type="entry name" value="DISEASERSIST"/>
</dbReference>
<dbReference type="ExpressionAtlas" id="M8C7L5">
    <property type="expression patterns" value="baseline"/>
</dbReference>
<proteinExistence type="inferred from homology"/>
<evidence type="ECO:0000256" key="4">
    <source>
        <dbReference type="ARBA" id="ARBA00022741"/>
    </source>
</evidence>
<dbReference type="InterPro" id="IPR027417">
    <property type="entry name" value="P-loop_NTPase"/>
</dbReference>
<dbReference type="Gene3D" id="1.20.5.4130">
    <property type="match status" value="1"/>
</dbReference>
<evidence type="ECO:0000259" key="8">
    <source>
        <dbReference type="Pfam" id="PF18052"/>
    </source>
</evidence>
<evidence type="ECO:0000256" key="6">
    <source>
        <dbReference type="ARBA" id="ARBA00023054"/>
    </source>
</evidence>
<accession>M8C7L5</accession>
<dbReference type="InterPro" id="IPR055414">
    <property type="entry name" value="LRR_R13L4/SHOC2-like"/>
</dbReference>
<evidence type="ECO:0000259" key="10">
    <source>
        <dbReference type="Pfam" id="PF23598"/>
    </source>
</evidence>
<dbReference type="InterPro" id="IPR041118">
    <property type="entry name" value="Rx_N"/>
</dbReference>
<feature type="domain" description="Disease resistance R13L4/SHOC-2-like LRR" evidence="10">
    <location>
        <begin position="523"/>
        <end position="877"/>
    </location>
</feature>
<name>M8C7L5_AEGTA</name>
<keyword evidence="4" id="KW-0547">Nucleotide-binding</keyword>
<keyword evidence="2" id="KW-0433">Leucine-rich repeat</keyword>
<evidence type="ECO:0000313" key="11">
    <source>
        <dbReference type="EnsemblPlants" id="EMT23027"/>
    </source>
</evidence>
<dbReference type="AlphaFoldDB" id="M8C7L5"/>
<dbReference type="Gene3D" id="1.10.8.430">
    <property type="entry name" value="Helical domain of apoptotic protease-activating factors"/>
    <property type="match status" value="1"/>
</dbReference>
<evidence type="ECO:0000256" key="5">
    <source>
        <dbReference type="ARBA" id="ARBA00022821"/>
    </source>
</evidence>
<dbReference type="Pfam" id="PF00931">
    <property type="entry name" value="NB-ARC"/>
    <property type="match status" value="1"/>
</dbReference>
<dbReference type="Pfam" id="PF23598">
    <property type="entry name" value="LRR_14"/>
    <property type="match status" value="1"/>
</dbReference>
<dbReference type="Pfam" id="PF23559">
    <property type="entry name" value="WHD_DRP"/>
    <property type="match status" value="1"/>
</dbReference>
<organism evidence="11">
    <name type="scientific">Aegilops tauschii</name>
    <name type="common">Tausch's goatgrass</name>
    <name type="synonym">Aegilops squarrosa</name>
    <dbReference type="NCBI Taxonomy" id="37682"/>
    <lineage>
        <taxon>Eukaryota</taxon>
        <taxon>Viridiplantae</taxon>
        <taxon>Streptophyta</taxon>
        <taxon>Embryophyta</taxon>
        <taxon>Tracheophyta</taxon>
        <taxon>Spermatophyta</taxon>
        <taxon>Magnoliopsida</taxon>
        <taxon>Liliopsida</taxon>
        <taxon>Poales</taxon>
        <taxon>Poaceae</taxon>
        <taxon>BOP clade</taxon>
        <taxon>Pooideae</taxon>
        <taxon>Triticodae</taxon>
        <taxon>Triticeae</taxon>
        <taxon>Triticinae</taxon>
        <taxon>Aegilops</taxon>
    </lineage>
</organism>
<feature type="domain" description="Disease resistance N-terminal" evidence="8">
    <location>
        <begin position="7"/>
        <end position="95"/>
    </location>
</feature>
<keyword evidence="5" id="KW-0611">Plant defense</keyword>
<protein>
    <submittedName>
        <fullName evidence="11">Disease resistance RPP8-like protein 3</fullName>
    </submittedName>
</protein>